<organism evidence="1">
    <name type="scientific">Ligilactobacillus agilis</name>
    <dbReference type="NCBI Taxonomy" id="1601"/>
    <lineage>
        <taxon>Bacteria</taxon>
        <taxon>Bacillati</taxon>
        <taxon>Bacillota</taxon>
        <taxon>Bacilli</taxon>
        <taxon>Lactobacillales</taxon>
        <taxon>Lactobacillaceae</taxon>
        <taxon>Ligilactobacillus</taxon>
    </lineage>
</organism>
<sequence length="93" mass="10461">MNNKLVDGAINIITYSGDAPGFKKIVDELKKRCIPYNSILEPTANNVIVIYLLNGKPKHLNQCEGLTWLVNLLSKRDDLKNVAKRIKIPESEV</sequence>
<evidence type="ECO:0000313" key="1">
    <source>
        <dbReference type="EMBL" id="GET08902.1"/>
    </source>
</evidence>
<dbReference type="EMBL" id="BLAN01000106">
    <property type="protein sequence ID" value="GET08902.1"/>
    <property type="molecule type" value="Genomic_DNA"/>
</dbReference>
<comment type="caution">
    <text evidence="1">The sequence shown here is derived from an EMBL/GenBank/DDBJ whole genome shotgun (WGS) entry which is preliminary data.</text>
</comment>
<dbReference type="Proteomes" id="UP000494178">
    <property type="component" value="Unassembled WGS sequence"/>
</dbReference>
<dbReference type="RefSeq" id="WP_172586239.1">
    <property type="nucleotide sequence ID" value="NZ_BLAN01000106.1"/>
</dbReference>
<dbReference type="AlphaFoldDB" id="A0A6F9XUI8"/>
<protein>
    <submittedName>
        <fullName evidence="1">Uncharacterized protein</fullName>
    </submittedName>
</protein>
<proteinExistence type="predicted"/>
<reference evidence="1" key="1">
    <citation type="submission" date="2019-10" db="EMBL/GenBank/DDBJ databases">
        <title>Lactobacillus agilis SY111 Whole Genome Sequencing Project.</title>
        <authorList>
            <person name="Suzuki S."/>
            <person name="Endo A."/>
            <person name="Maeno S."/>
            <person name="Shiwa Y."/>
            <person name="Matsutani M."/>
            <person name="Kajikawa A."/>
        </authorList>
    </citation>
    <scope>NUCLEOTIDE SEQUENCE</scope>
    <source>
        <strain evidence="1">SY111</strain>
    </source>
</reference>
<gene>
    <name evidence="1" type="ORF">SY111_15260</name>
</gene>
<name>A0A6F9XUI8_9LACO</name>
<accession>A0A6F9XUI8</accession>